<organism evidence="2 3">
    <name type="scientific">Willisornis vidua</name>
    <name type="common">Xingu scale-backed antbird</name>
    <dbReference type="NCBI Taxonomy" id="1566151"/>
    <lineage>
        <taxon>Eukaryota</taxon>
        <taxon>Metazoa</taxon>
        <taxon>Chordata</taxon>
        <taxon>Craniata</taxon>
        <taxon>Vertebrata</taxon>
        <taxon>Euteleostomi</taxon>
        <taxon>Archelosauria</taxon>
        <taxon>Archosauria</taxon>
        <taxon>Dinosauria</taxon>
        <taxon>Saurischia</taxon>
        <taxon>Theropoda</taxon>
        <taxon>Coelurosauria</taxon>
        <taxon>Aves</taxon>
        <taxon>Neognathae</taxon>
        <taxon>Neoaves</taxon>
        <taxon>Telluraves</taxon>
        <taxon>Australaves</taxon>
        <taxon>Passeriformes</taxon>
        <taxon>Thamnophilidae</taxon>
        <taxon>Willisornis</taxon>
    </lineage>
</organism>
<evidence type="ECO:0000313" key="3">
    <source>
        <dbReference type="Proteomes" id="UP001145742"/>
    </source>
</evidence>
<dbReference type="InterPro" id="IPR036179">
    <property type="entry name" value="Ig-like_dom_sf"/>
</dbReference>
<dbReference type="InterPro" id="IPR013783">
    <property type="entry name" value="Ig-like_fold"/>
</dbReference>
<dbReference type="InterPro" id="IPR013106">
    <property type="entry name" value="Ig_V-set"/>
</dbReference>
<evidence type="ECO:0000259" key="1">
    <source>
        <dbReference type="PROSITE" id="PS50835"/>
    </source>
</evidence>
<protein>
    <submittedName>
        <fullName evidence="2">Glycoprotein A33</fullName>
    </submittedName>
</protein>
<dbReference type="EMBL" id="WHWB01034131">
    <property type="protein sequence ID" value="KAJ7413651.1"/>
    <property type="molecule type" value="Genomic_DNA"/>
</dbReference>
<dbReference type="PANTHER" id="PTHR44969">
    <property type="entry name" value="CELL SURFACE A33 ANTIGEN"/>
    <property type="match status" value="1"/>
</dbReference>
<evidence type="ECO:0000313" key="2">
    <source>
        <dbReference type="EMBL" id="KAJ7413651.1"/>
    </source>
</evidence>
<reference evidence="2" key="1">
    <citation type="submission" date="2019-10" db="EMBL/GenBank/DDBJ databases">
        <authorList>
            <person name="Soares A.E.R."/>
            <person name="Aleixo A."/>
            <person name="Schneider P."/>
            <person name="Miyaki C.Y."/>
            <person name="Schneider M.P."/>
            <person name="Mello C."/>
            <person name="Vasconcelos A.T.R."/>
        </authorList>
    </citation>
    <scope>NUCLEOTIDE SEQUENCE</scope>
    <source>
        <tissue evidence="2">Muscle</tissue>
    </source>
</reference>
<gene>
    <name evidence="2" type="primary">GPA33</name>
    <name evidence="2" type="ORF">WISP_89280</name>
</gene>
<dbReference type="InterPro" id="IPR007110">
    <property type="entry name" value="Ig-like_dom"/>
</dbReference>
<dbReference type="PROSITE" id="PS50835">
    <property type="entry name" value="IG_LIKE"/>
    <property type="match status" value="1"/>
</dbReference>
<dbReference type="Proteomes" id="UP001145742">
    <property type="component" value="Unassembled WGS sequence"/>
</dbReference>
<dbReference type="SUPFAM" id="SSF48726">
    <property type="entry name" value="Immunoglobulin"/>
    <property type="match status" value="2"/>
</dbReference>
<dbReference type="Pfam" id="PF07686">
    <property type="entry name" value="V-set"/>
    <property type="match status" value="1"/>
</dbReference>
<sequence>MDLLEQFQRRATKIIRKLEHFSYESEENEVMHQEVWIVLSIRETGLAVTFLVSAEALTVEAPAQQIQVARGRNATLHCNFHTNRNIVAGDFVVWRKLLSPIDAVTRYLDGGVQYGEGYENRIQFSGDVNSGDISITIKEVTMEDNGTYVCSVRLREDPPRKSVIMSLFVLVAPSKPDCSIVGTPQYGQTINLTCVSQEGSPKPKYTWQSFNVHNEPRVLEKTEEDEPAYVEFEYLPGMQQVPSQS</sequence>
<feature type="domain" description="Ig-like" evidence="1">
    <location>
        <begin position="55"/>
        <end position="166"/>
    </location>
</feature>
<dbReference type="Gene3D" id="2.60.40.10">
    <property type="entry name" value="Immunoglobulins"/>
    <property type="match status" value="2"/>
</dbReference>
<name>A0ABQ9D792_9PASS</name>
<accession>A0ABQ9D792</accession>
<keyword evidence="3" id="KW-1185">Reference proteome</keyword>
<proteinExistence type="predicted"/>
<dbReference type="PANTHER" id="PTHR44969:SF1">
    <property type="entry name" value="CELL SURFACE A33 ANTIGEN"/>
    <property type="match status" value="1"/>
</dbReference>
<comment type="caution">
    <text evidence="2">The sequence shown here is derived from an EMBL/GenBank/DDBJ whole genome shotgun (WGS) entry which is preliminary data.</text>
</comment>
<dbReference type="SMART" id="SM00406">
    <property type="entry name" value="IGv"/>
    <property type="match status" value="1"/>
</dbReference>
<dbReference type="InterPro" id="IPR003599">
    <property type="entry name" value="Ig_sub"/>
</dbReference>
<dbReference type="SMART" id="SM00409">
    <property type="entry name" value="IG"/>
    <property type="match status" value="1"/>
</dbReference>
<dbReference type="InterPro" id="IPR042474">
    <property type="entry name" value="A33"/>
</dbReference>